<dbReference type="Proteomes" id="UP000316621">
    <property type="component" value="Chromosome 5"/>
</dbReference>
<dbReference type="AlphaFoldDB" id="A0A4Y7JN54"/>
<reference evidence="1 2" key="1">
    <citation type="journal article" date="2018" name="Science">
        <title>The opium poppy genome and morphinan production.</title>
        <authorList>
            <person name="Guo L."/>
            <person name="Winzer T."/>
            <person name="Yang X."/>
            <person name="Li Y."/>
            <person name="Ning Z."/>
            <person name="He Z."/>
            <person name="Teodor R."/>
            <person name="Lu Y."/>
            <person name="Bowser T.A."/>
            <person name="Graham I.A."/>
            <person name="Ye K."/>
        </authorList>
    </citation>
    <scope>NUCLEOTIDE SEQUENCE [LARGE SCALE GENOMIC DNA]</scope>
    <source>
        <strain evidence="2">cv. HN1</strain>
        <tissue evidence="1">Leaves</tissue>
    </source>
</reference>
<evidence type="ECO:0000313" key="2">
    <source>
        <dbReference type="Proteomes" id="UP000316621"/>
    </source>
</evidence>
<evidence type="ECO:0000313" key="1">
    <source>
        <dbReference type="EMBL" id="RZC62534.1"/>
    </source>
</evidence>
<proteinExistence type="predicted"/>
<protein>
    <submittedName>
        <fullName evidence="1">Uncharacterized protein</fullName>
    </submittedName>
</protein>
<gene>
    <name evidence="1" type="ORF">C5167_024298</name>
</gene>
<organism evidence="1 2">
    <name type="scientific">Papaver somniferum</name>
    <name type="common">Opium poppy</name>
    <dbReference type="NCBI Taxonomy" id="3469"/>
    <lineage>
        <taxon>Eukaryota</taxon>
        <taxon>Viridiplantae</taxon>
        <taxon>Streptophyta</taxon>
        <taxon>Embryophyta</taxon>
        <taxon>Tracheophyta</taxon>
        <taxon>Spermatophyta</taxon>
        <taxon>Magnoliopsida</taxon>
        <taxon>Ranunculales</taxon>
        <taxon>Papaveraceae</taxon>
        <taxon>Papaveroideae</taxon>
        <taxon>Papaver</taxon>
    </lineage>
</organism>
<sequence>MLSFSYSLQVATIKLFVHLVKASNSFQDKGIGIWKFRIDRRPLSVPNFTSDMARGLINANPVVYERKERRIRDPVVPADVDEYTADPIDQLEIFDILFEILLCFPLCLHEFLLLRKDKVIFD</sequence>
<keyword evidence="2" id="KW-1185">Reference proteome</keyword>
<dbReference type="Gramene" id="RZC62534">
    <property type="protein sequence ID" value="RZC62534"/>
    <property type="gene ID" value="C5167_024298"/>
</dbReference>
<dbReference type="EMBL" id="CM010719">
    <property type="protein sequence ID" value="RZC62534.1"/>
    <property type="molecule type" value="Genomic_DNA"/>
</dbReference>
<dbReference type="STRING" id="3469.A0A4Y7JN54"/>
<accession>A0A4Y7JN54</accession>
<name>A0A4Y7JN54_PAPSO</name>